<dbReference type="GO" id="GO:0001907">
    <property type="term" value="P:symbiont-mediated killing of host cell"/>
    <property type="evidence" value="ECO:0007669"/>
    <property type="project" value="InterPro"/>
</dbReference>
<dbReference type="Pfam" id="PF03945">
    <property type="entry name" value="Endotoxin_N"/>
    <property type="match status" value="1"/>
</dbReference>
<dbReference type="Gene3D" id="1.20.190.10">
    <property type="entry name" value="Pesticidal crystal protein, N-terminal domain"/>
    <property type="match status" value="1"/>
</dbReference>
<sequence length="878" mass="94032">MSWQGNMQCIVMNNTGGPITNVSVAHTWNATQSVSVGELAQGDVILTPFSIETGSGGSDLWTISCVDASGENWVRSGKQCDVEEEDYDSGEAVRVTFGPLTDGWSVIMPVSSSCTDNYYTDNGPARLDDSLPYSAMAEIIVATALGFVPEAGNLLSGLVYLFWQPALSGVSPWTQIVQQTAQMIDQKIEQNIYQNVADTLTGLQNNITDYVQAAATTPPDNSVTAGYWITTDALFDNELPSFQQGGYEVNLLPLFAQAANLHLVLLRDGVLFGPSWGWDESWMQKVQTKLTDKTKSYTDYANKYCQQGYEQITKSTTRDDHACEPFASVNRYVRLMTLGVTDFLQVWPYLDPTKYPDPVTPYLDREIYSDPQGSCDNSGPIELASPPTLPIAQIAVWGGDRIDAAQLTYPGGGGPGGVTQTPRMGAAGGGSPQPPRGGVFDLTNSSQVVVAEGLSGDVVNALSFTFADGTATDQLGGGYPGGGSFSFSYPGEYMSRLHINGVSDYYGTADCVVFGFKYHSFGQLMSITWDGTAWSADNPVGGIATSAAPALGTFNGSLYCLYQGDLDASLRYTVFDGTSWSAEQQVPGAGLTASPAVAEFDGRLYVAHQGAGPDYALWCSVFDGTSWQADTNVPQVGLTAGPSLAVYDGSLYCFHQGAGLDDLGQLWYIRNDGSAWQHPDTRISGVRMTGRPSAVVYEDQLYCFYQGAGSGQPGGDGHLWYVRFDGGAWSSPQQVSNVGITGSPEAVVYDGAICVLHKGWENMPGAPLWYSVFDGNTWQPDAQLPNASGASGPAAAVLGDVLYCLYQSPGQAPSLDAARILYVSAPNPVELDRLAGLPGFRLPPAQLSDLATRENWAGLRADHWSTVNARRHPRPTEG</sequence>
<dbReference type="EMBL" id="PVNG01000005">
    <property type="protein sequence ID" value="PRX66871.1"/>
    <property type="molecule type" value="Genomic_DNA"/>
</dbReference>
<dbReference type="GO" id="GO:0090729">
    <property type="term" value="F:toxin activity"/>
    <property type="evidence" value="ECO:0007669"/>
    <property type="project" value="UniProtKB-KW"/>
</dbReference>
<evidence type="ECO:0000256" key="2">
    <source>
        <dbReference type="ARBA" id="ARBA00022656"/>
    </source>
</evidence>
<dbReference type="PANTHER" id="PTHR37003:SF2">
    <property type="entry name" value="PESTICIDAL CRYSTAL PROTEIN N-TERMINAL DOMAIN-CONTAINING PROTEIN"/>
    <property type="match status" value="1"/>
</dbReference>
<comment type="similarity">
    <text evidence="1">Belongs to the delta endotoxin family.</text>
</comment>
<dbReference type="SUPFAM" id="SSF89372">
    <property type="entry name" value="Fucose-specific lectin"/>
    <property type="match status" value="3"/>
</dbReference>
<accession>A0A2T0N3W7</accession>
<feature type="domain" description="Pesticidal crystal protein" evidence="6">
    <location>
        <begin position="140"/>
        <end position="351"/>
    </location>
</feature>
<dbReference type="PANTHER" id="PTHR37003">
    <property type="entry name" value="ENDOTOXIN_N DOMAIN-CONTAINING PROTEIN-RELATED"/>
    <property type="match status" value="1"/>
</dbReference>
<dbReference type="AlphaFoldDB" id="A0A2T0N3W7"/>
<name>A0A2T0N3W7_9ACTN</name>
<reference evidence="7 8" key="1">
    <citation type="submission" date="2018-03" db="EMBL/GenBank/DDBJ databases">
        <title>Genomic Encyclopedia of Type Strains, Phase III (KMG-III): the genomes of soil and plant-associated and newly described type strains.</title>
        <authorList>
            <person name="Whitman W."/>
        </authorList>
    </citation>
    <scope>NUCLEOTIDE SEQUENCE [LARGE SCALE GENOMIC DNA]</scope>
    <source>
        <strain evidence="7 8">CGMCC 4.7104</strain>
    </source>
</reference>
<evidence type="ECO:0000313" key="8">
    <source>
        <dbReference type="Proteomes" id="UP000238312"/>
    </source>
</evidence>
<keyword evidence="4" id="KW-0843">Virulence</keyword>
<proteinExistence type="inferred from homology"/>
<evidence type="ECO:0000256" key="4">
    <source>
        <dbReference type="ARBA" id="ARBA00023026"/>
    </source>
</evidence>
<evidence type="ECO:0000256" key="5">
    <source>
        <dbReference type="SAM" id="MobiDB-lite"/>
    </source>
</evidence>
<organism evidence="7 8">
    <name type="scientific">Nonomuraea fuscirosea</name>
    <dbReference type="NCBI Taxonomy" id="1291556"/>
    <lineage>
        <taxon>Bacteria</taxon>
        <taxon>Bacillati</taxon>
        <taxon>Actinomycetota</taxon>
        <taxon>Actinomycetes</taxon>
        <taxon>Streptosporangiales</taxon>
        <taxon>Streptosporangiaceae</taxon>
        <taxon>Nonomuraea</taxon>
    </lineage>
</organism>
<keyword evidence="3" id="KW-0749">Sporulation</keyword>
<gene>
    <name evidence="7" type="ORF">B0I32_105311</name>
</gene>
<comment type="caution">
    <text evidence="7">The sequence shown here is derived from an EMBL/GenBank/DDBJ whole genome shotgun (WGS) entry which is preliminary data.</text>
</comment>
<protein>
    <submittedName>
        <fullName evidence="7">Delta endotoxin-like protein</fullName>
    </submittedName>
</protein>
<dbReference type="GO" id="GO:0030435">
    <property type="term" value="P:sporulation resulting in formation of a cellular spore"/>
    <property type="evidence" value="ECO:0007669"/>
    <property type="project" value="UniProtKB-KW"/>
</dbReference>
<keyword evidence="8" id="KW-1185">Reference proteome</keyword>
<evidence type="ECO:0000256" key="3">
    <source>
        <dbReference type="ARBA" id="ARBA00022969"/>
    </source>
</evidence>
<dbReference type="Gene3D" id="2.120.10.70">
    <property type="entry name" value="Fucose-specific lectin"/>
    <property type="match status" value="2"/>
</dbReference>
<dbReference type="InterPro" id="IPR036716">
    <property type="entry name" value="Pest_crys_N_sf"/>
</dbReference>
<dbReference type="InterPro" id="IPR038979">
    <property type="entry name" value="Pest_crys"/>
</dbReference>
<dbReference type="SUPFAM" id="SSF56849">
    <property type="entry name" value="delta-Endotoxin (insectocide), N-terminal domain"/>
    <property type="match status" value="1"/>
</dbReference>
<evidence type="ECO:0000259" key="6">
    <source>
        <dbReference type="Pfam" id="PF03945"/>
    </source>
</evidence>
<dbReference type="Proteomes" id="UP000238312">
    <property type="component" value="Unassembled WGS sequence"/>
</dbReference>
<keyword evidence="2" id="KW-0800">Toxin</keyword>
<dbReference type="InterPro" id="IPR005639">
    <property type="entry name" value="Pest_crys_dom_I"/>
</dbReference>
<evidence type="ECO:0000313" key="7">
    <source>
        <dbReference type="EMBL" id="PRX66871.1"/>
    </source>
</evidence>
<feature type="region of interest" description="Disordered" evidence="5">
    <location>
        <begin position="409"/>
        <end position="433"/>
    </location>
</feature>
<evidence type="ECO:0000256" key="1">
    <source>
        <dbReference type="ARBA" id="ARBA00007819"/>
    </source>
</evidence>